<dbReference type="PANTHER" id="PTHR22526">
    <property type="entry name" value="ANAPHASE PROMOTING COMPLEX C SUBUNIT 15, PSEUDOGENE-RELATED"/>
    <property type="match status" value="1"/>
</dbReference>
<protein>
    <recommendedName>
        <fullName evidence="9">Anaphase-promoting complex subunit 15</fullName>
    </recommendedName>
</protein>
<proteinExistence type="inferred from homology"/>
<evidence type="ECO:0000313" key="7">
    <source>
        <dbReference type="Ensembl" id="ENSECRP00000023944.1"/>
    </source>
</evidence>
<keyword evidence="5" id="KW-0131">Cell cycle</keyword>
<comment type="pathway">
    <text evidence="1">Protein modification; protein ubiquitination.</text>
</comment>
<dbReference type="GO" id="GO:0051301">
    <property type="term" value="P:cell division"/>
    <property type="evidence" value="ECO:0007669"/>
    <property type="project" value="UniProtKB-KW"/>
</dbReference>
<reference evidence="7" key="1">
    <citation type="submission" date="2021-06" db="EMBL/GenBank/DDBJ databases">
        <authorList>
            <consortium name="Wellcome Sanger Institute Data Sharing"/>
        </authorList>
    </citation>
    <scope>NUCLEOTIDE SEQUENCE [LARGE SCALE GENOMIC DNA]</scope>
</reference>
<keyword evidence="8" id="KW-1185">Reference proteome</keyword>
<evidence type="ECO:0000256" key="3">
    <source>
        <dbReference type="ARBA" id="ARBA00022618"/>
    </source>
</evidence>
<dbReference type="InterPro" id="IPR026182">
    <property type="entry name" value="ANAPC15"/>
</dbReference>
<keyword evidence="3" id="KW-0132">Cell division</keyword>
<dbReference type="GO" id="GO:0005680">
    <property type="term" value="C:anaphase-promoting complex"/>
    <property type="evidence" value="ECO:0007669"/>
    <property type="project" value="InterPro"/>
</dbReference>
<reference evidence="7" key="2">
    <citation type="submission" date="2025-08" db="UniProtKB">
        <authorList>
            <consortium name="Ensembl"/>
        </authorList>
    </citation>
    <scope>IDENTIFICATION</scope>
</reference>
<keyword evidence="4" id="KW-0498">Mitosis</keyword>
<feature type="compositionally biased region" description="Basic and acidic residues" evidence="6">
    <location>
        <begin position="105"/>
        <end position="115"/>
    </location>
</feature>
<evidence type="ECO:0000256" key="5">
    <source>
        <dbReference type="ARBA" id="ARBA00023306"/>
    </source>
</evidence>
<name>A0A8C4SX28_ERPCA</name>
<feature type="region of interest" description="Disordered" evidence="6">
    <location>
        <begin position="55"/>
        <end position="124"/>
    </location>
</feature>
<evidence type="ECO:0000313" key="8">
    <source>
        <dbReference type="Proteomes" id="UP000694620"/>
    </source>
</evidence>
<dbReference type="AlphaFoldDB" id="A0A8C4SX28"/>
<feature type="compositionally biased region" description="Basic and acidic residues" evidence="6">
    <location>
        <begin position="84"/>
        <end position="95"/>
    </location>
</feature>
<evidence type="ECO:0000256" key="2">
    <source>
        <dbReference type="ARBA" id="ARBA00009618"/>
    </source>
</evidence>
<accession>A0A8C4SX28</accession>
<evidence type="ECO:0000256" key="1">
    <source>
        <dbReference type="ARBA" id="ARBA00004906"/>
    </source>
</evidence>
<dbReference type="GeneTree" id="ENSGT00390000000938"/>
<evidence type="ECO:0000256" key="6">
    <source>
        <dbReference type="SAM" id="MobiDB-lite"/>
    </source>
</evidence>
<dbReference type="Pfam" id="PF15243">
    <property type="entry name" value="ANAPC15"/>
    <property type="match status" value="1"/>
</dbReference>
<evidence type="ECO:0008006" key="9">
    <source>
        <dbReference type="Google" id="ProtNLM"/>
    </source>
</evidence>
<evidence type="ECO:0000256" key="4">
    <source>
        <dbReference type="ARBA" id="ARBA00022776"/>
    </source>
</evidence>
<dbReference type="Ensembl" id="ENSECRT00000024469.1">
    <property type="protein sequence ID" value="ENSECRP00000023944.1"/>
    <property type="gene ID" value="ENSECRG00000016198.1"/>
</dbReference>
<organism evidence="7 8">
    <name type="scientific">Erpetoichthys calabaricus</name>
    <name type="common">Rope fish</name>
    <name type="synonym">Calamoichthys calabaricus</name>
    <dbReference type="NCBI Taxonomy" id="27687"/>
    <lineage>
        <taxon>Eukaryota</taxon>
        <taxon>Metazoa</taxon>
        <taxon>Chordata</taxon>
        <taxon>Craniata</taxon>
        <taxon>Vertebrata</taxon>
        <taxon>Euteleostomi</taxon>
        <taxon>Actinopterygii</taxon>
        <taxon>Polypteriformes</taxon>
        <taxon>Polypteridae</taxon>
        <taxon>Erpetoichthys</taxon>
    </lineage>
</organism>
<comment type="similarity">
    <text evidence="2">Belongs to the APC15 family.</text>
</comment>
<feature type="compositionally biased region" description="Acidic residues" evidence="6">
    <location>
        <begin position="71"/>
        <end position="83"/>
    </location>
</feature>
<sequence>MTSMLKLELAKEFLPSSFPEMTETHWFTLDQLCVDKNELQQQERQHQCWLQSIAEKDTNLVPLGKPASEHYDDEEEDDNEDDEKSEKSPDDREINNMDIEGGGIEEAHSVGEERSPQSVSGAGQ</sequence>
<reference evidence="7" key="3">
    <citation type="submission" date="2025-09" db="UniProtKB">
        <authorList>
            <consortium name="Ensembl"/>
        </authorList>
    </citation>
    <scope>IDENTIFICATION</scope>
</reference>
<dbReference type="GO" id="GO:0090266">
    <property type="term" value="P:regulation of mitotic cell cycle spindle assembly checkpoint"/>
    <property type="evidence" value="ECO:0007669"/>
    <property type="project" value="InterPro"/>
</dbReference>
<dbReference type="Proteomes" id="UP000694620">
    <property type="component" value="Chromosome 13"/>
</dbReference>
<dbReference type="PANTHER" id="PTHR22526:SF2">
    <property type="entry name" value="ANAPHASE PROMOTING COMPLEX C SUBUNIT 15, PSEUDOGENE-RELATED"/>
    <property type="match status" value="1"/>
</dbReference>